<dbReference type="Gene3D" id="1.20.1280.50">
    <property type="match status" value="1"/>
</dbReference>
<proteinExistence type="predicted"/>
<feature type="domain" description="F-box" evidence="1">
    <location>
        <begin position="14"/>
        <end position="53"/>
    </location>
</feature>
<dbReference type="PANTHER" id="PTHR31672:SF13">
    <property type="entry name" value="F-BOX PROTEIN CPR30-LIKE"/>
    <property type="match status" value="1"/>
</dbReference>
<evidence type="ECO:0000313" key="3">
    <source>
        <dbReference type="Proteomes" id="UP000327013"/>
    </source>
</evidence>
<dbReference type="OrthoDB" id="5314306at2759"/>
<dbReference type="InterPro" id="IPR050796">
    <property type="entry name" value="SCF_F-box_component"/>
</dbReference>
<organism evidence="2 3">
    <name type="scientific">Carpinus fangiana</name>
    <dbReference type="NCBI Taxonomy" id="176857"/>
    <lineage>
        <taxon>Eukaryota</taxon>
        <taxon>Viridiplantae</taxon>
        <taxon>Streptophyta</taxon>
        <taxon>Embryophyta</taxon>
        <taxon>Tracheophyta</taxon>
        <taxon>Spermatophyta</taxon>
        <taxon>Magnoliopsida</taxon>
        <taxon>eudicotyledons</taxon>
        <taxon>Gunneridae</taxon>
        <taxon>Pentapetalae</taxon>
        <taxon>rosids</taxon>
        <taxon>fabids</taxon>
        <taxon>Fagales</taxon>
        <taxon>Betulaceae</taxon>
        <taxon>Carpinus</taxon>
    </lineage>
</organism>
<dbReference type="Pfam" id="PF00646">
    <property type="entry name" value="F-box"/>
    <property type="match status" value="1"/>
</dbReference>
<dbReference type="InterPro" id="IPR017451">
    <property type="entry name" value="F-box-assoc_interact_dom"/>
</dbReference>
<name>A0A5N6QPP8_9ROSI</name>
<dbReference type="AlphaFoldDB" id="A0A5N6QPP8"/>
<protein>
    <recommendedName>
        <fullName evidence="1">F-box domain-containing protein</fullName>
    </recommendedName>
</protein>
<dbReference type="SMART" id="SM00256">
    <property type="entry name" value="FBOX"/>
    <property type="match status" value="1"/>
</dbReference>
<dbReference type="InterPro" id="IPR036047">
    <property type="entry name" value="F-box-like_dom_sf"/>
</dbReference>
<evidence type="ECO:0000313" key="2">
    <source>
        <dbReference type="EMBL" id="KAE8007949.1"/>
    </source>
</evidence>
<reference evidence="2 3" key="1">
    <citation type="submission" date="2019-06" db="EMBL/GenBank/DDBJ databases">
        <title>A chromosomal-level reference genome of Carpinus fangiana (Coryloideae, Betulaceae).</title>
        <authorList>
            <person name="Yang X."/>
            <person name="Wang Z."/>
            <person name="Zhang L."/>
            <person name="Hao G."/>
            <person name="Liu J."/>
            <person name="Yang Y."/>
        </authorList>
    </citation>
    <scope>NUCLEOTIDE SEQUENCE [LARGE SCALE GENOMIC DNA]</scope>
    <source>
        <strain evidence="2">Cfa_2016G</strain>
        <tissue evidence="2">Leaf</tissue>
    </source>
</reference>
<dbReference type="PANTHER" id="PTHR31672">
    <property type="entry name" value="BNACNNG10540D PROTEIN"/>
    <property type="match status" value="1"/>
</dbReference>
<dbReference type="SUPFAM" id="SSF81383">
    <property type="entry name" value="F-box domain"/>
    <property type="match status" value="1"/>
</dbReference>
<evidence type="ECO:0000259" key="1">
    <source>
        <dbReference type="SMART" id="SM00256"/>
    </source>
</evidence>
<dbReference type="Pfam" id="PF08268">
    <property type="entry name" value="FBA_3"/>
    <property type="match status" value="1"/>
</dbReference>
<dbReference type="Proteomes" id="UP000327013">
    <property type="component" value="Chromosome 2"/>
</dbReference>
<dbReference type="EMBL" id="CM017322">
    <property type="protein sequence ID" value="KAE8007949.1"/>
    <property type="molecule type" value="Genomic_DNA"/>
</dbReference>
<gene>
    <name evidence="2" type="ORF">FH972_004503</name>
</gene>
<accession>A0A5N6QPP8</accession>
<sequence length="418" mass="48345">MSNRRQLGVRLPVLSDDLWIEILLSLPVESLLRFQCVSKSWKSIISSPTFISMHTHHSESTHNHARHLLHWFADKGGGVLDMQYQLFQINDSFNEFQKLEYPCQIRGGGYLVVLDCKGLILFAPLVRKNGLASLVLWNPAIRMSMTLSQPYKFGRFDGTAHVYGFGFDHTSNDYKVLRMVLIVDLGCRKSMLPFLSLAELYKLRTGTWETVKVAEDFQYTIADNRQALVNGASHWVGYHKRDMDFPKLVVLLFHMCEEEFRVMKLPDCLSSLNADLTKIGVSGGLLSLMEYNLHDASVWLMKEYGVVESWTKQFTLKDGRWFSPIFSFWNNEMILELKKREGVGLLYDLKTHKLIKNLRIRSDQVIESLIVKNTFVETLVLFNEVHAIRECENCLKRDMWCDSEKINEAKGKNCTREN</sequence>
<dbReference type="InterPro" id="IPR013187">
    <property type="entry name" value="F-box-assoc_dom_typ3"/>
</dbReference>
<dbReference type="NCBIfam" id="TIGR01640">
    <property type="entry name" value="F_box_assoc_1"/>
    <property type="match status" value="1"/>
</dbReference>
<keyword evidence="3" id="KW-1185">Reference proteome</keyword>
<dbReference type="InterPro" id="IPR001810">
    <property type="entry name" value="F-box_dom"/>
</dbReference>